<evidence type="ECO:0000256" key="2">
    <source>
        <dbReference type="ARBA" id="ARBA00022771"/>
    </source>
</evidence>
<reference evidence="7 8" key="1">
    <citation type="journal article" date="2018" name="G3 (Bethesda)">
        <title>Phylogenetic and Phylogenomic Definition of Rhizopus Species.</title>
        <authorList>
            <person name="Gryganskyi A.P."/>
            <person name="Golan J."/>
            <person name="Dolatabadi S."/>
            <person name="Mondo S."/>
            <person name="Robb S."/>
            <person name="Idnurm A."/>
            <person name="Muszewska A."/>
            <person name="Steczkiewicz K."/>
            <person name="Masonjones S."/>
            <person name="Liao H.L."/>
            <person name="Gajdeczka M.T."/>
            <person name="Anike F."/>
            <person name="Vuek A."/>
            <person name="Anishchenko I.M."/>
            <person name="Voigt K."/>
            <person name="de Hoog G.S."/>
            <person name="Smith M.E."/>
            <person name="Heitman J."/>
            <person name="Vilgalys R."/>
            <person name="Stajich J.E."/>
        </authorList>
    </citation>
    <scope>NUCLEOTIDE SEQUENCE [LARGE SCALE GENOMIC DNA]</scope>
    <source>
        <strain evidence="7 8">CBS 357.93</strain>
    </source>
</reference>
<name>A0A367KEX4_RHIAZ</name>
<feature type="compositionally biased region" description="Low complexity" evidence="5">
    <location>
        <begin position="1"/>
        <end position="13"/>
    </location>
</feature>
<dbReference type="InterPro" id="IPR017073">
    <property type="entry name" value="HGS/VPS27"/>
</dbReference>
<dbReference type="GO" id="GO:0032456">
    <property type="term" value="P:endocytic recycling"/>
    <property type="evidence" value="ECO:0007669"/>
    <property type="project" value="TreeGrafter"/>
</dbReference>
<feature type="domain" description="FYVE-type" evidence="6">
    <location>
        <begin position="444"/>
        <end position="499"/>
    </location>
</feature>
<dbReference type="AlphaFoldDB" id="A0A367KEX4"/>
<feature type="compositionally biased region" description="Polar residues" evidence="5">
    <location>
        <begin position="26"/>
        <end position="35"/>
    </location>
</feature>
<dbReference type="InterPro" id="IPR011011">
    <property type="entry name" value="Znf_FYVE_PHD"/>
</dbReference>
<evidence type="ECO:0000256" key="4">
    <source>
        <dbReference type="PROSITE-ProRule" id="PRU00091"/>
    </source>
</evidence>
<evidence type="ECO:0000259" key="6">
    <source>
        <dbReference type="PROSITE" id="PS50178"/>
    </source>
</evidence>
<dbReference type="GO" id="GO:0043130">
    <property type="term" value="F:ubiquitin binding"/>
    <property type="evidence" value="ECO:0007669"/>
    <property type="project" value="TreeGrafter"/>
</dbReference>
<dbReference type="Proteomes" id="UP000252139">
    <property type="component" value="Unassembled WGS sequence"/>
</dbReference>
<accession>A0A367KEX4</accession>
<dbReference type="PROSITE" id="PS50178">
    <property type="entry name" value="ZF_FYVE"/>
    <property type="match status" value="1"/>
</dbReference>
<comment type="caution">
    <text evidence="7">The sequence shown here is derived from an EMBL/GenBank/DDBJ whole genome shotgun (WGS) entry which is preliminary data.</text>
</comment>
<dbReference type="Gene3D" id="3.30.40.10">
    <property type="entry name" value="Zinc/RING finger domain, C3HC4 (zinc finger)"/>
    <property type="match status" value="1"/>
</dbReference>
<dbReference type="InterPro" id="IPR017455">
    <property type="entry name" value="Znf_FYVE-rel"/>
</dbReference>
<dbReference type="SUPFAM" id="SSF57903">
    <property type="entry name" value="FYVE/PHD zinc finger"/>
    <property type="match status" value="1"/>
</dbReference>
<feature type="region of interest" description="Disordered" evidence="5">
    <location>
        <begin position="156"/>
        <end position="193"/>
    </location>
</feature>
<dbReference type="GO" id="GO:0031623">
    <property type="term" value="P:receptor internalization"/>
    <property type="evidence" value="ECO:0007669"/>
    <property type="project" value="TreeGrafter"/>
</dbReference>
<keyword evidence="8" id="KW-1185">Reference proteome</keyword>
<gene>
    <name evidence="7" type="ORF">CU097_013296</name>
</gene>
<dbReference type="GO" id="GO:0008270">
    <property type="term" value="F:zinc ion binding"/>
    <property type="evidence" value="ECO:0007669"/>
    <property type="project" value="UniProtKB-KW"/>
</dbReference>
<organism evidence="7 8">
    <name type="scientific">Rhizopus azygosporus</name>
    <name type="common">Rhizopus microsporus var. azygosporus</name>
    <dbReference type="NCBI Taxonomy" id="86630"/>
    <lineage>
        <taxon>Eukaryota</taxon>
        <taxon>Fungi</taxon>
        <taxon>Fungi incertae sedis</taxon>
        <taxon>Mucoromycota</taxon>
        <taxon>Mucoromycotina</taxon>
        <taxon>Mucoromycetes</taxon>
        <taxon>Mucorales</taxon>
        <taxon>Mucorineae</taxon>
        <taxon>Rhizopodaceae</taxon>
        <taxon>Rhizopus</taxon>
    </lineage>
</organism>
<feature type="compositionally biased region" description="Low complexity" evidence="5">
    <location>
        <begin position="167"/>
        <end position="181"/>
    </location>
</feature>
<sequence>MLVQPPTTVLPPTGRRKSIRPISMEGSMTDTSSLTRNTASSLAKMVIKSPSPSPSPQPLINKSKRRVISRKPSLNNFKVDSKYLQDVSQKRRSSWAPSSGPAIEKKPSLESPELTHSIAPKQQSIEALHHHECDQLRRHICAGCDRNVIVNTDIQSSTAHKQKKESANSNNSSTTTTTTTATDDHPSSPIPTSIKEKLIQEEDEEERWKQSFLKQQEKILQTLLSNHHHINDYELMKLQSQVLQLKNHTNTTMDHILDMQTNILAKLTLVLNDPSPSQPPNAPASPLIPSSFSSPPLLLSSPPALNNDEPMIEQEKAPDWQTKLEYDLARFKWSLNQWFGNIVGTGSIENKDYNRFGYTENVVISGICVTTEPGLLPKKFKKYFYYSKPDIICLKYSFTLNRTLRHSPHFRIKEQEEWIPDTDQCEFSFYMDDEYKNRQVQKRCQVEFGLFQRRHHCRSCGHVFCHKHSSNQMALFFNKNGQERGEWCRVCDGCFYERMNPYLTLS</sequence>
<feature type="region of interest" description="Disordered" evidence="5">
    <location>
        <begin position="85"/>
        <end position="114"/>
    </location>
</feature>
<dbReference type="STRING" id="86630.A0A367KEX4"/>
<evidence type="ECO:0000313" key="8">
    <source>
        <dbReference type="Proteomes" id="UP000252139"/>
    </source>
</evidence>
<dbReference type="EMBL" id="PJQL01000044">
    <property type="protein sequence ID" value="RCI00717.1"/>
    <property type="molecule type" value="Genomic_DNA"/>
</dbReference>
<dbReference type="CDD" id="cd15760">
    <property type="entry name" value="FYVE_scVPS27p_like"/>
    <property type="match status" value="1"/>
</dbReference>
<dbReference type="Pfam" id="PF01363">
    <property type="entry name" value="FYVE"/>
    <property type="match status" value="1"/>
</dbReference>
<proteinExistence type="predicted"/>
<keyword evidence="2 4" id="KW-0863">Zinc-finger</keyword>
<dbReference type="PANTHER" id="PTHR46275">
    <property type="entry name" value="HEPATOCYTE GROWTH FACTOR-REGULATED TYROSINE KINASE SUBSTRATE"/>
    <property type="match status" value="1"/>
</dbReference>
<dbReference type="GO" id="GO:0005769">
    <property type="term" value="C:early endosome"/>
    <property type="evidence" value="ECO:0007669"/>
    <property type="project" value="TreeGrafter"/>
</dbReference>
<evidence type="ECO:0000256" key="3">
    <source>
        <dbReference type="ARBA" id="ARBA00022833"/>
    </source>
</evidence>
<dbReference type="PANTHER" id="PTHR46275:SF1">
    <property type="entry name" value="HEPATOCYTE GROWTH FACTOR-REGULATED TYROSINE KINASE SUBSTRATE"/>
    <property type="match status" value="1"/>
</dbReference>
<evidence type="ECO:0000313" key="7">
    <source>
        <dbReference type="EMBL" id="RCI00717.1"/>
    </source>
</evidence>
<dbReference type="InterPro" id="IPR013083">
    <property type="entry name" value="Znf_RING/FYVE/PHD"/>
</dbReference>
<dbReference type="SMART" id="SM00064">
    <property type="entry name" value="FYVE"/>
    <property type="match status" value="1"/>
</dbReference>
<feature type="region of interest" description="Disordered" evidence="5">
    <location>
        <begin position="1"/>
        <end position="35"/>
    </location>
</feature>
<evidence type="ECO:0000256" key="5">
    <source>
        <dbReference type="SAM" id="MobiDB-lite"/>
    </source>
</evidence>
<keyword evidence="1" id="KW-0479">Metal-binding</keyword>
<dbReference type="InterPro" id="IPR000306">
    <property type="entry name" value="Znf_FYVE"/>
</dbReference>
<keyword evidence="3" id="KW-0862">Zinc</keyword>
<protein>
    <recommendedName>
        <fullName evidence="6">FYVE-type domain-containing protein</fullName>
    </recommendedName>
</protein>
<dbReference type="OrthoDB" id="660555at2759"/>
<evidence type="ECO:0000256" key="1">
    <source>
        <dbReference type="ARBA" id="ARBA00022723"/>
    </source>
</evidence>